<dbReference type="Proteomes" id="UP000694425">
    <property type="component" value="Unplaced"/>
</dbReference>
<dbReference type="AlphaFoldDB" id="A0A8C7C738"/>
<reference evidence="1" key="1">
    <citation type="submission" date="2025-08" db="UniProtKB">
        <authorList>
            <consortium name="Ensembl"/>
        </authorList>
    </citation>
    <scope>IDENTIFICATION</scope>
</reference>
<protein>
    <submittedName>
        <fullName evidence="1">Uncharacterized protein</fullName>
    </submittedName>
</protein>
<keyword evidence="2" id="KW-1185">Reference proteome</keyword>
<organism evidence="1 2">
    <name type="scientific">Neovison vison</name>
    <name type="common">American mink</name>
    <name type="synonym">Mustela vison</name>
    <dbReference type="NCBI Taxonomy" id="452646"/>
    <lineage>
        <taxon>Eukaryota</taxon>
        <taxon>Metazoa</taxon>
        <taxon>Chordata</taxon>
        <taxon>Craniata</taxon>
        <taxon>Vertebrata</taxon>
        <taxon>Euteleostomi</taxon>
        <taxon>Mammalia</taxon>
        <taxon>Eutheria</taxon>
        <taxon>Laurasiatheria</taxon>
        <taxon>Carnivora</taxon>
        <taxon>Caniformia</taxon>
        <taxon>Musteloidea</taxon>
        <taxon>Mustelidae</taxon>
        <taxon>Mustelinae</taxon>
        <taxon>Neogale</taxon>
    </lineage>
</organism>
<dbReference type="GeneTree" id="ENSGT00910000147110"/>
<reference evidence="1" key="2">
    <citation type="submission" date="2025-09" db="UniProtKB">
        <authorList>
            <consortium name="Ensembl"/>
        </authorList>
    </citation>
    <scope>IDENTIFICATION</scope>
</reference>
<evidence type="ECO:0000313" key="1">
    <source>
        <dbReference type="Ensembl" id="ENSNVIP00000031005.1"/>
    </source>
</evidence>
<dbReference type="Ensembl" id="ENSNVIT00000035901.1">
    <property type="protein sequence ID" value="ENSNVIP00000031005.1"/>
    <property type="gene ID" value="ENSNVIG00000023850.1"/>
</dbReference>
<evidence type="ECO:0000313" key="2">
    <source>
        <dbReference type="Proteomes" id="UP000694425"/>
    </source>
</evidence>
<proteinExistence type="predicted"/>
<name>A0A8C7C738_NEOVI</name>
<accession>A0A8C7C738</accession>
<sequence length="108" mass="11918">MRLSCPEPQDMDGWAHFFLISPPTHNSCSGLFFILPYLTFTKGHALWFALISSSASSFLPGSIPSPQTLSRAGQCYWCFFNLGPSSIFVFDMSPLSDTSFSPSLDPRA</sequence>